<dbReference type="PANTHER" id="PTHR22744">
    <property type="entry name" value="HELIX LOOP HELIX PROTEIN 21-RELATED"/>
    <property type="match status" value="1"/>
</dbReference>
<dbReference type="AlphaFoldDB" id="E3MT97"/>
<dbReference type="SMART" id="SM00225">
    <property type="entry name" value="BTB"/>
    <property type="match status" value="1"/>
</dbReference>
<dbReference type="PROSITE" id="PS50097">
    <property type="entry name" value="BTB"/>
    <property type="match status" value="1"/>
</dbReference>
<dbReference type="Gene3D" id="3.30.710.10">
    <property type="entry name" value="Potassium Channel Kv1.1, Chain A"/>
    <property type="match status" value="1"/>
</dbReference>
<dbReference type="InParanoid" id="E3MT97"/>
<dbReference type="PANTHER" id="PTHR22744:SF14">
    <property type="entry name" value="BTB DOMAIN-CONTAINING PROTEIN-RELATED"/>
    <property type="match status" value="1"/>
</dbReference>
<dbReference type="InterPro" id="IPR000210">
    <property type="entry name" value="BTB/POZ_dom"/>
</dbReference>
<evidence type="ECO:0000259" key="1">
    <source>
        <dbReference type="PROSITE" id="PS50097"/>
    </source>
</evidence>
<dbReference type="Pfam" id="PF00651">
    <property type="entry name" value="BTB"/>
    <property type="match status" value="1"/>
</dbReference>
<dbReference type="OrthoDB" id="5847610at2759"/>
<dbReference type="SUPFAM" id="SSF54695">
    <property type="entry name" value="POZ domain"/>
    <property type="match status" value="1"/>
</dbReference>
<organism evidence="3">
    <name type="scientific">Caenorhabditis remanei</name>
    <name type="common">Caenorhabditis vulgaris</name>
    <dbReference type="NCBI Taxonomy" id="31234"/>
    <lineage>
        <taxon>Eukaryota</taxon>
        <taxon>Metazoa</taxon>
        <taxon>Ecdysozoa</taxon>
        <taxon>Nematoda</taxon>
        <taxon>Chromadorea</taxon>
        <taxon>Rhabditida</taxon>
        <taxon>Rhabditina</taxon>
        <taxon>Rhabditomorpha</taxon>
        <taxon>Rhabditoidea</taxon>
        <taxon>Rhabditidae</taxon>
        <taxon>Peloderinae</taxon>
        <taxon>Caenorhabditis</taxon>
    </lineage>
</organism>
<dbReference type="InterPro" id="IPR011333">
    <property type="entry name" value="SKP1/BTB/POZ_sf"/>
</dbReference>
<dbReference type="CDD" id="cd01165">
    <property type="entry name" value="BTB_POZ"/>
    <property type="match status" value="1"/>
</dbReference>
<name>E3MT97_CAERE</name>
<gene>
    <name evidence="2" type="ORF">CRE_19776</name>
</gene>
<dbReference type="STRING" id="31234.E3MT97"/>
<sequence length="176" mass="20170">MSATPAVSIYESTFAPTDKTDAILVVEGKKLHVNKTLLSCHSDYFNSLFNGDFKEKSMTEIQIKDVDFEDFATLLSLIHPKQITPREVRAANILGLAERFLLPAATNYMELFLISTNMRKMDKMRIADKYRLNLLIKHALSLYISRTEIFSNSREFTNFSETTKAKLYEKLADLKC</sequence>
<accession>E3MT97</accession>
<reference evidence="2" key="1">
    <citation type="submission" date="2007-07" db="EMBL/GenBank/DDBJ databases">
        <title>PCAP assembly of the Caenorhabditis remanei genome.</title>
        <authorList>
            <consortium name="The Caenorhabditis remanei Sequencing Consortium"/>
            <person name="Wilson R.K."/>
        </authorList>
    </citation>
    <scope>NUCLEOTIDE SEQUENCE [LARGE SCALE GENOMIC DNA]</scope>
    <source>
        <strain evidence="2">PB4641</strain>
    </source>
</reference>
<proteinExistence type="predicted"/>
<dbReference type="eggNOG" id="ENOG502RT84">
    <property type="taxonomic scope" value="Eukaryota"/>
</dbReference>
<evidence type="ECO:0000313" key="2">
    <source>
        <dbReference type="EMBL" id="EFP08697.1"/>
    </source>
</evidence>
<feature type="domain" description="BTB" evidence="1">
    <location>
        <begin position="20"/>
        <end position="87"/>
    </location>
</feature>
<dbReference type="HOGENOM" id="CLU_036654_2_1_1"/>
<keyword evidence="3" id="KW-1185">Reference proteome</keyword>
<evidence type="ECO:0000313" key="3">
    <source>
        <dbReference type="Proteomes" id="UP000008281"/>
    </source>
</evidence>
<dbReference type="EMBL" id="DS268476">
    <property type="protein sequence ID" value="EFP08697.1"/>
    <property type="molecule type" value="Genomic_DNA"/>
</dbReference>
<dbReference type="Proteomes" id="UP000008281">
    <property type="component" value="Unassembled WGS sequence"/>
</dbReference>
<dbReference type="OMA" id="LMTSTHY"/>
<protein>
    <recommendedName>
        <fullName evidence="1">BTB domain-containing protein</fullName>
    </recommendedName>
</protein>